<dbReference type="EMBL" id="JACIJI010000008">
    <property type="protein sequence ID" value="MBB5720095.1"/>
    <property type="molecule type" value="Genomic_DNA"/>
</dbReference>
<protein>
    <submittedName>
        <fullName evidence="1">Uncharacterized protein</fullName>
    </submittedName>
</protein>
<organism evidence="1 2">
    <name type="scientific">Stakelama sediminis</name>
    <dbReference type="NCBI Taxonomy" id="463200"/>
    <lineage>
        <taxon>Bacteria</taxon>
        <taxon>Pseudomonadati</taxon>
        <taxon>Pseudomonadota</taxon>
        <taxon>Alphaproteobacteria</taxon>
        <taxon>Sphingomonadales</taxon>
        <taxon>Sphingomonadaceae</taxon>
        <taxon>Stakelama</taxon>
    </lineage>
</organism>
<proteinExistence type="predicted"/>
<keyword evidence="2" id="KW-1185">Reference proteome</keyword>
<comment type="caution">
    <text evidence="1">The sequence shown here is derived from an EMBL/GenBank/DDBJ whole genome shotgun (WGS) entry which is preliminary data.</text>
</comment>
<sequence length="142" mass="16209">MIGNGLRELDRFLNVLLDETMTLHRLRARPDQKNTANKWSAFQHWRGAPLSHDKRLRALGRSRNCLFYCGGYITRGDSRSTRFFTAGWPEAEAGSGRLREFVIGEFLDISVAELAETCAFYRLVATDLFGELSGNRPRPCRI</sequence>
<evidence type="ECO:0000313" key="2">
    <source>
        <dbReference type="Proteomes" id="UP000554342"/>
    </source>
</evidence>
<accession>A0A840Z2F3</accession>
<gene>
    <name evidence="1" type="ORF">FHR23_003055</name>
</gene>
<name>A0A840Z2F3_9SPHN</name>
<evidence type="ECO:0000313" key="1">
    <source>
        <dbReference type="EMBL" id="MBB5720095.1"/>
    </source>
</evidence>
<dbReference type="Proteomes" id="UP000554342">
    <property type="component" value="Unassembled WGS sequence"/>
</dbReference>
<reference evidence="1 2" key="1">
    <citation type="submission" date="2020-08" db="EMBL/GenBank/DDBJ databases">
        <title>Genomic Encyclopedia of Type Strains, Phase IV (KMG-IV): sequencing the most valuable type-strain genomes for metagenomic binning, comparative biology and taxonomic classification.</title>
        <authorList>
            <person name="Goeker M."/>
        </authorList>
    </citation>
    <scope>NUCLEOTIDE SEQUENCE [LARGE SCALE GENOMIC DNA]</scope>
    <source>
        <strain evidence="1 2">DSM 27203</strain>
    </source>
</reference>
<dbReference type="AlphaFoldDB" id="A0A840Z2F3"/>